<dbReference type="InterPro" id="IPR050525">
    <property type="entry name" value="ECM_Assembly_Org"/>
</dbReference>
<sequence length="243" mass="26219">MSPVDLVFLVEGSDMVNETLFRIMLDIVKDICSRFPVSVSGTHVAVVIYGANTQIEFNLKDQYNNRKINEALASVQKPSGVSLAGKALKAVKNNVYDTSGRNIESGRTLGSGVSRVLLHIMCSKSLDDVSQPARVLKEAGVKIVAAGACPESNKVELCNIGSPPLCNNSVIIRILKPPATPGQELADKLKEGIPVQNVTKEPTGENATEPSTGLIQPNMFWNGPPMEAVLPLFHLLFQFIPKL</sequence>
<proteinExistence type="predicted"/>
<dbReference type="EMBL" id="MU825879">
    <property type="protein sequence ID" value="KAJ7385829.1"/>
    <property type="molecule type" value="Genomic_DNA"/>
</dbReference>
<keyword evidence="3" id="KW-1185">Reference proteome</keyword>
<dbReference type="Proteomes" id="UP001163046">
    <property type="component" value="Unassembled WGS sequence"/>
</dbReference>
<dbReference type="AlphaFoldDB" id="A0A9X0D5Q1"/>
<dbReference type="Gene3D" id="3.40.50.410">
    <property type="entry name" value="von Willebrand factor, type A domain"/>
    <property type="match status" value="1"/>
</dbReference>
<gene>
    <name evidence="2" type="ORF">OS493_013864</name>
</gene>
<dbReference type="PANTHER" id="PTHR24020:SF20">
    <property type="entry name" value="PH DOMAIN-CONTAINING PROTEIN"/>
    <property type="match status" value="1"/>
</dbReference>
<evidence type="ECO:0000259" key="1">
    <source>
        <dbReference type="PROSITE" id="PS50234"/>
    </source>
</evidence>
<dbReference type="OrthoDB" id="5971952at2759"/>
<dbReference type="PROSITE" id="PS50234">
    <property type="entry name" value="VWFA"/>
    <property type="match status" value="1"/>
</dbReference>
<protein>
    <recommendedName>
        <fullName evidence="1">VWFA domain-containing protein</fullName>
    </recommendedName>
</protein>
<dbReference type="InterPro" id="IPR036465">
    <property type="entry name" value="vWFA_dom_sf"/>
</dbReference>
<evidence type="ECO:0000313" key="2">
    <source>
        <dbReference type="EMBL" id="KAJ7385829.1"/>
    </source>
</evidence>
<evidence type="ECO:0000313" key="3">
    <source>
        <dbReference type="Proteomes" id="UP001163046"/>
    </source>
</evidence>
<feature type="domain" description="VWFA" evidence="1">
    <location>
        <begin position="5"/>
        <end position="193"/>
    </location>
</feature>
<dbReference type="SUPFAM" id="SSF53300">
    <property type="entry name" value="vWA-like"/>
    <property type="match status" value="1"/>
</dbReference>
<organism evidence="2 3">
    <name type="scientific">Desmophyllum pertusum</name>
    <dbReference type="NCBI Taxonomy" id="174260"/>
    <lineage>
        <taxon>Eukaryota</taxon>
        <taxon>Metazoa</taxon>
        <taxon>Cnidaria</taxon>
        <taxon>Anthozoa</taxon>
        <taxon>Hexacorallia</taxon>
        <taxon>Scleractinia</taxon>
        <taxon>Caryophylliina</taxon>
        <taxon>Caryophylliidae</taxon>
        <taxon>Desmophyllum</taxon>
    </lineage>
</organism>
<accession>A0A9X0D5Q1</accession>
<name>A0A9X0D5Q1_9CNID</name>
<dbReference type="Pfam" id="PF00092">
    <property type="entry name" value="VWA"/>
    <property type="match status" value="1"/>
</dbReference>
<reference evidence="2" key="1">
    <citation type="submission" date="2023-01" db="EMBL/GenBank/DDBJ databases">
        <title>Genome assembly of the deep-sea coral Lophelia pertusa.</title>
        <authorList>
            <person name="Herrera S."/>
            <person name="Cordes E."/>
        </authorList>
    </citation>
    <scope>NUCLEOTIDE SEQUENCE</scope>
    <source>
        <strain evidence="2">USNM1676648</strain>
        <tissue evidence="2">Polyp</tissue>
    </source>
</reference>
<dbReference type="InterPro" id="IPR002035">
    <property type="entry name" value="VWF_A"/>
</dbReference>
<comment type="caution">
    <text evidence="2">The sequence shown here is derived from an EMBL/GenBank/DDBJ whole genome shotgun (WGS) entry which is preliminary data.</text>
</comment>
<dbReference type="PANTHER" id="PTHR24020">
    <property type="entry name" value="COLLAGEN ALPHA"/>
    <property type="match status" value="1"/>
</dbReference>
<dbReference type="SMART" id="SM00327">
    <property type="entry name" value="VWA"/>
    <property type="match status" value="1"/>
</dbReference>